<keyword evidence="1" id="KW-0378">Hydrolase</keyword>
<evidence type="ECO:0000313" key="5">
    <source>
        <dbReference type="EMBL" id="KAG2181504.1"/>
    </source>
</evidence>
<reference evidence="5" key="1">
    <citation type="submission" date="2020-12" db="EMBL/GenBank/DDBJ databases">
        <title>Metabolic potential, ecology and presence of endohyphal bacteria is reflected in genomic diversity of Mucoromycotina.</title>
        <authorList>
            <person name="Muszewska A."/>
            <person name="Okrasinska A."/>
            <person name="Steczkiewicz K."/>
            <person name="Drgas O."/>
            <person name="Orlowska M."/>
            <person name="Perlinska-Lenart U."/>
            <person name="Aleksandrzak-Piekarczyk T."/>
            <person name="Szatraj K."/>
            <person name="Zielenkiewicz U."/>
            <person name="Pilsyk S."/>
            <person name="Malc E."/>
            <person name="Mieczkowski P."/>
            <person name="Kruszewska J.S."/>
            <person name="Biernat P."/>
            <person name="Pawlowska J."/>
        </authorList>
    </citation>
    <scope>NUCLEOTIDE SEQUENCE</scope>
    <source>
        <strain evidence="5">WA0000051536</strain>
    </source>
</reference>
<feature type="active site" description="Proton donor/acceptor" evidence="2">
    <location>
        <position position="84"/>
    </location>
</feature>
<dbReference type="GO" id="GO:0004331">
    <property type="term" value="F:fructose-2,6-bisphosphate 2-phosphatase activity"/>
    <property type="evidence" value="ECO:0007669"/>
    <property type="project" value="TreeGrafter"/>
</dbReference>
<name>A0A8H7PXY3_9FUNG</name>
<accession>A0A8H7PXY3</accession>
<dbReference type="InterPro" id="IPR013078">
    <property type="entry name" value="His_Pase_superF_clade-1"/>
</dbReference>
<dbReference type="AlphaFoldDB" id="A0A8H7PXY3"/>
<dbReference type="Gene3D" id="3.40.50.1240">
    <property type="entry name" value="Phosphoglycerate mutase-like"/>
    <property type="match status" value="1"/>
</dbReference>
<feature type="active site" description="Tele-phosphohistidine intermediate" evidence="2">
    <location>
        <position position="9"/>
    </location>
</feature>
<evidence type="ECO:0000313" key="6">
    <source>
        <dbReference type="Proteomes" id="UP000612746"/>
    </source>
</evidence>
<dbReference type="InterPro" id="IPR001345">
    <property type="entry name" value="PG/BPGM_mutase_AS"/>
</dbReference>
<dbReference type="PANTHER" id="PTHR46517">
    <property type="entry name" value="FRUCTOSE-2,6-BISPHOSPHATASE TIGAR"/>
    <property type="match status" value="1"/>
</dbReference>
<protein>
    <recommendedName>
        <fullName evidence="7">Phosphoglycerate mutase</fullName>
    </recommendedName>
</protein>
<evidence type="ECO:0000256" key="3">
    <source>
        <dbReference type="PIRSR" id="PIRSR613078-2"/>
    </source>
</evidence>
<keyword evidence="6" id="KW-1185">Reference proteome</keyword>
<dbReference type="OrthoDB" id="354304at2759"/>
<sequence>MIILTLVRHGESTGNQANKWQGITDASLTNHGMRQAELVGKSLKNRQFSAIIASPLQRAYLTAEAIYNEQEVKPPFTTDERLMEVHMGAFEDKNWNTHKMPKVDGVPYREQRFPGGGESRHDAYLRASAFLADLFAKYPVTSVPSIRILIVAHGMFLREMSNALHSLNRVSWNDIRWHNTAVTTFQVTKGRLELVEQNNTSHLKSLQRQRGGIGSSSHDRHQQTLSQYFGKTA</sequence>
<dbReference type="GO" id="GO:0045820">
    <property type="term" value="P:negative regulation of glycolytic process"/>
    <property type="evidence" value="ECO:0007669"/>
    <property type="project" value="TreeGrafter"/>
</dbReference>
<feature type="compositionally biased region" description="Polar residues" evidence="4">
    <location>
        <begin position="223"/>
        <end position="233"/>
    </location>
</feature>
<proteinExistence type="predicted"/>
<dbReference type="PROSITE" id="PS00175">
    <property type="entry name" value="PG_MUTASE"/>
    <property type="match status" value="1"/>
</dbReference>
<dbReference type="PANTHER" id="PTHR46517:SF1">
    <property type="entry name" value="FRUCTOSE-2,6-BISPHOSPHATASE TIGAR"/>
    <property type="match status" value="1"/>
</dbReference>
<dbReference type="InterPro" id="IPR029033">
    <property type="entry name" value="His_PPase_superfam"/>
</dbReference>
<feature type="binding site" evidence="3">
    <location>
        <position position="58"/>
    </location>
    <ligand>
        <name>substrate</name>
    </ligand>
</feature>
<comment type="caution">
    <text evidence="5">The sequence shown here is derived from an EMBL/GenBank/DDBJ whole genome shotgun (WGS) entry which is preliminary data.</text>
</comment>
<dbReference type="InterPro" id="IPR051695">
    <property type="entry name" value="Phosphoglycerate_Mutase"/>
</dbReference>
<dbReference type="GO" id="GO:0005829">
    <property type="term" value="C:cytosol"/>
    <property type="evidence" value="ECO:0007669"/>
    <property type="project" value="TreeGrafter"/>
</dbReference>
<feature type="region of interest" description="Disordered" evidence="4">
    <location>
        <begin position="201"/>
        <end position="233"/>
    </location>
</feature>
<gene>
    <name evidence="5" type="ORF">INT44_008317</name>
</gene>
<dbReference type="EMBL" id="JAEPRA010000008">
    <property type="protein sequence ID" value="KAG2181504.1"/>
    <property type="molecule type" value="Genomic_DNA"/>
</dbReference>
<dbReference type="SUPFAM" id="SSF53254">
    <property type="entry name" value="Phosphoglycerate mutase-like"/>
    <property type="match status" value="1"/>
</dbReference>
<dbReference type="Proteomes" id="UP000612746">
    <property type="component" value="Unassembled WGS sequence"/>
</dbReference>
<evidence type="ECO:0008006" key="7">
    <source>
        <dbReference type="Google" id="ProtNLM"/>
    </source>
</evidence>
<dbReference type="GO" id="GO:0043456">
    <property type="term" value="P:regulation of pentose-phosphate shunt"/>
    <property type="evidence" value="ECO:0007669"/>
    <property type="project" value="TreeGrafter"/>
</dbReference>
<evidence type="ECO:0000256" key="2">
    <source>
        <dbReference type="PIRSR" id="PIRSR613078-1"/>
    </source>
</evidence>
<evidence type="ECO:0000256" key="1">
    <source>
        <dbReference type="ARBA" id="ARBA00022801"/>
    </source>
</evidence>
<organism evidence="5 6">
    <name type="scientific">Umbelopsis vinacea</name>
    <dbReference type="NCBI Taxonomy" id="44442"/>
    <lineage>
        <taxon>Eukaryota</taxon>
        <taxon>Fungi</taxon>
        <taxon>Fungi incertae sedis</taxon>
        <taxon>Mucoromycota</taxon>
        <taxon>Mucoromycotina</taxon>
        <taxon>Umbelopsidomycetes</taxon>
        <taxon>Umbelopsidales</taxon>
        <taxon>Umbelopsidaceae</taxon>
        <taxon>Umbelopsis</taxon>
    </lineage>
</organism>
<feature type="binding site" evidence="3">
    <location>
        <begin position="8"/>
        <end position="15"/>
    </location>
    <ligand>
        <name>substrate</name>
    </ligand>
</feature>
<evidence type="ECO:0000256" key="4">
    <source>
        <dbReference type="SAM" id="MobiDB-lite"/>
    </source>
</evidence>
<dbReference type="CDD" id="cd07067">
    <property type="entry name" value="HP_PGM_like"/>
    <property type="match status" value="1"/>
</dbReference>
<dbReference type="SMART" id="SM00855">
    <property type="entry name" value="PGAM"/>
    <property type="match status" value="1"/>
</dbReference>
<dbReference type="Pfam" id="PF00300">
    <property type="entry name" value="His_Phos_1"/>
    <property type="match status" value="1"/>
</dbReference>